<proteinExistence type="predicted"/>
<feature type="compositionally biased region" description="Basic and acidic residues" evidence="1">
    <location>
        <begin position="43"/>
        <end position="52"/>
    </location>
</feature>
<reference evidence="2" key="2">
    <citation type="submission" date="2025-08" db="UniProtKB">
        <authorList>
            <consortium name="Ensembl"/>
        </authorList>
    </citation>
    <scope>IDENTIFICATION</scope>
</reference>
<evidence type="ECO:0000256" key="1">
    <source>
        <dbReference type="SAM" id="MobiDB-lite"/>
    </source>
</evidence>
<protein>
    <recommendedName>
        <fullName evidence="3">Ubiquitin-conjugating enzyme E2 Q1</fullName>
    </recommendedName>
</protein>
<feature type="compositionally biased region" description="Acidic residues" evidence="1">
    <location>
        <begin position="16"/>
        <end position="31"/>
    </location>
</feature>
<dbReference type="Ensembl" id="ENSCHIT00010047570.1">
    <property type="protein sequence ID" value="ENSCHIP00010033820.1"/>
    <property type="gene ID" value="ENSCHIG00010024947.1"/>
</dbReference>
<dbReference type="AlphaFoldDB" id="A0A8C2RTG6"/>
<organism evidence="2">
    <name type="scientific">Capra hircus</name>
    <name type="common">Goat</name>
    <dbReference type="NCBI Taxonomy" id="9925"/>
    <lineage>
        <taxon>Eukaryota</taxon>
        <taxon>Metazoa</taxon>
        <taxon>Chordata</taxon>
        <taxon>Craniata</taxon>
        <taxon>Vertebrata</taxon>
        <taxon>Euteleostomi</taxon>
        <taxon>Mammalia</taxon>
        <taxon>Eutheria</taxon>
        <taxon>Laurasiatheria</taxon>
        <taxon>Artiodactyla</taxon>
        <taxon>Ruminantia</taxon>
        <taxon>Pecora</taxon>
        <taxon>Bovidae</taxon>
        <taxon>Caprinae</taxon>
        <taxon>Capra</taxon>
    </lineage>
</organism>
<dbReference type="CDD" id="cd23802">
    <property type="entry name" value="UBCc_UBE2Q"/>
    <property type="match status" value="1"/>
</dbReference>
<evidence type="ECO:0000313" key="2">
    <source>
        <dbReference type="Ensembl" id="ENSCHIP00010033820.1"/>
    </source>
</evidence>
<sequence length="241" mass="27205">MLDQPLPAEQCTQEDVSSEDEDEEMPEDTEDLDHYEMKEEEPAEGKKSEDDGIGKENLAILEKIKKNQRQDYLNGAVSGSVQATDRLMKELRDIYRSQSFKGGNYAVELVNDSLYDWNVKLLKVDQDSALHNDLQILKEKEGADFILLNFSFKVCSGRRCHLHGTSHQAVSVQSDKSTAVLQVLGADPRKKRLVHTPEGRWLTQECHPLPPSPGTTGPITFECCIWISRCLCGSLPHFSWT</sequence>
<evidence type="ECO:0008006" key="3">
    <source>
        <dbReference type="Google" id="ProtNLM"/>
    </source>
</evidence>
<dbReference type="SUPFAM" id="SSF54495">
    <property type="entry name" value="UBC-like"/>
    <property type="match status" value="1"/>
</dbReference>
<feature type="region of interest" description="Disordered" evidence="1">
    <location>
        <begin position="1"/>
        <end position="52"/>
    </location>
</feature>
<name>A0A8C2RTG6_CAPHI</name>
<dbReference type="Gene3D" id="3.10.110.10">
    <property type="entry name" value="Ubiquitin Conjugating Enzyme"/>
    <property type="match status" value="1"/>
</dbReference>
<reference evidence="2" key="1">
    <citation type="submission" date="2019-03" db="EMBL/GenBank/DDBJ databases">
        <title>Genome sequencing and reference-guided assembly of Black Bengal Goat (Capra hircus).</title>
        <authorList>
            <person name="Siddiki A.Z."/>
            <person name="Baten A."/>
            <person name="Billah M."/>
            <person name="Alam M.A.U."/>
            <person name="Shawrob K.S.M."/>
            <person name="Saha S."/>
            <person name="Chowdhury M."/>
            <person name="Rahman A.H."/>
            <person name="Stear M."/>
            <person name="Miah G."/>
            <person name="Das G.B."/>
            <person name="Hossain M.M."/>
            <person name="Kumkum M."/>
            <person name="Islam M.S."/>
            <person name="Mollah A.M."/>
            <person name="Ahsan A."/>
            <person name="Tusar F."/>
            <person name="Khan M.K.I."/>
        </authorList>
    </citation>
    <scope>NUCLEOTIDE SEQUENCE [LARGE SCALE GENOMIC DNA]</scope>
</reference>
<accession>A0A8C2RTG6</accession>
<dbReference type="InterPro" id="IPR016135">
    <property type="entry name" value="UBQ-conjugating_enzyme/RWD"/>
</dbReference>